<gene>
    <name evidence="2" type="ORF">HPLM_LOCUS4968</name>
</gene>
<evidence type="ECO:0000256" key="1">
    <source>
        <dbReference type="SAM" id="Coils"/>
    </source>
</evidence>
<feature type="coiled-coil region" evidence="1">
    <location>
        <begin position="62"/>
        <end position="89"/>
    </location>
</feature>
<name>A0A0N4W4X8_HAEPC</name>
<keyword evidence="1" id="KW-0175">Coiled coil</keyword>
<reference evidence="4" key="1">
    <citation type="submission" date="2017-02" db="UniProtKB">
        <authorList>
            <consortium name="WormBaseParasite"/>
        </authorList>
    </citation>
    <scope>IDENTIFICATION</scope>
</reference>
<keyword evidence="3" id="KW-1185">Reference proteome</keyword>
<dbReference type="EMBL" id="UZAF01016272">
    <property type="protein sequence ID" value="VDO24485.1"/>
    <property type="molecule type" value="Genomic_DNA"/>
</dbReference>
<protein>
    <submittedName>
        <fullName evidence="4">SWIB domain-containing protein</fullName>
    </submittedName>
</protein>
<reference evidence="2 3" key="2">
    <citation type="submission" date="2018-11" db="EMBL/GenBank/DDBJ databases">
        <authorList>
            <consortium name="Pathogen Informatics"/>
        </authorList>
    </citation>
    <scope>NUCLEOTIDE SEQUENCE [LARGE SCALE GENOMIC DNA]</scope>
    <source>
        <strain evidence="2 3">MHpl1</strain>
    </source>
</reference>
<organism evidence="4">
    <name type="scientific">Haemonchus placei</name>
    <name type="common">Barber's pole worm</name>
    <dbReference type="NCBI Taxonomy" id="6290"/>
    <lineage>
        <taxon>Eukaryota</taxon>
        <taxon>Metazoa</taxon>
        <taxon>Ecdysozoa</taxon>
        <taxon>Nematoda</taxon>
        <taxon>Chromadorea</taxon>
        <taxon>Rhabditida</taxon>
        <taxon>Rhabditina</taxon>
        <taxon>Rhabditomorpha</taxon>
        <taxon>Strongyloidea</taxon>
        <taxon>Trichostrongylidae</taxon>
        <taxon>Haemonchus</taxon>
    </lineage>
</organism>
<sequence length="106" mass="11709">MDSLSPAVFLQAGSQAAPRAANGSSISVMEDDRISDALLLLNQNNSVPAHVKRIFVYLLDNLRKKDCELESLGNRKNELLDENPSLKKEKSSLKPICLMCVVRVLI</sequence>
<dbReference type="WBParaSite" id="HPLM_0000497601-mRNA-1">
    <property type="protein sequence ID" value="HPLM_0000497601-mRNA-1"/>
    <property type="gene ID" value="HPLM_0000497601"/>
</dbReference>
<evidence type="ECO:0000313" key="3">
    <source>
        <dbReference type="Proteomes" id="UP000268014"/>
    </source>
</evidence>
<accession>A0A0N4W4X8</accession>
<proteinExistence type="predicted"/>
<dbReference type="AlphaFoldDB" id="A0A0N4W4X8"/>
<evidence type="ECO:0000313" key="2">
    <source>
        <dbReference type="EMBL" id="VDO24485.1"/>
    </source>
</evidence>
<evidence type="ECO:0000313" key="4">
    <source>
        <dbReference type="WBParaSite" id="HPLM_0000497601-mRNA-1"/>
    </source>
</evidence>
<dbReference type="Proteomes" id="UP000268014">
    <property type="component" value="Unassembled WGS sequence"/>
</dbReference>